<sequence length="139" mass="16037">MKFSLTAILVSTLALYVSAAPYGDEDNTTPSRSQVEEWCSSDAHCLYVQGDRKHVTVRHSLRTDNMGTYEFKKDSYGEVRYKDGTLIKVWFGDESEAFYDSKRKSGSAWFSSDRKELLRAKGNHYLYSDKKGDDFYVHF</sequence>
<name>A0ACD0NSG3_9BASI</name>
<gene>
    <name evidence="1" type="ORF">IE53DRAFT_370328</name>
</gene>
<dbReference type="EMBL" id="KZ820145">
    <property type="protein sequence ID" value="PWN48775.1"/>
    <property type="molecule type" value="Genomic_DNA"/>
</dbReference>
<proteinExistence type="predicted"/>
<evidence type="ECO:0000313" key="1">
    <source>
        <dbReference type="EMBL" id="PWN48775.1"/>
    </source>
</evidence>
<keyword evidence="2" id="KW-1185">Reference proteome</keyword>
<protein>
    <submittedName>
        <fullName evidence="1">Uncharacterized protein</fullName>
    </submittedName>
</protein>
<accession>A0ACD0NSG3</accession>
<dbReference type="Proteomes" id="UP000245626">
    <property type="component" value="Unassembled WGS sequence"/>
</dbReference>
<organism evidence="1 2">
    <name type="scientific">Violaceomyces palustris</name>
    <dbReference type="NCBI Taxonomy" id="1673888"/>
    <lineage>
        <taxon>Eukaryota</taxon>
        <taxon>Fungi</taxon>
        <taxon>Dikarya</taxon>
        <taxon>Basidiomycota</taxon>
        <taxon>Ustilaginomycotina</taxon>
        <taxon>Ustilaginomycetes</taxon>
        <taxon>Violaceomycetales</taxon>
        <taxon>Violaceomycetaceae</taxon>
        <taxon>Violaceomyces</taxon>
    </lineage>
</organism>
<evidence type="ECO:0000313" key="2">
    <source>
        <dbReference type="Proteomes" id="UP000245626"/>
    </source>
</evidence>
<reference evidence="1 2" key="1">
    <citation type="journal article" date="2018" name="Mol. Biol. Evol.">
        <title>Broad Genomic Sampling Reveals a Smut Pathogenic Ancestry of the Fungal Clade Ustilaginomycotina.</title>
        <authorList>
            <person name="Kijpornyongpan T."/>
            <person name="Mondo S.J."/>
            <person name="Barry K."/>
            <person name="Sandor L."/>
            <person name="Lee J."/>
            <person name="Lipzen A."/>
            <person name="Pangilinan J."/>
            <person name="LaButti K."/>
            <person name="Hainaut M."/>
            <person name="Henrissat B."/>
            <person name="Grigoriev I.V."/>
            <person name="Spatafora J.W."/>
            <person name="Aime M.C."/>
        </authorList>
    </citation>
    <scope>NUCLEOTIDE SEQUENCE [LARGE SCALE GENOMIC DNA]</scope>
    <source>
        <strain evidence="1 2">SA 807</strain>
    </source>
</reference>